<dbReference type="OMA" id="FFHTIGH"/>
<keyword evidence="3 5" id="KW-1133">Transmembrane helix</keyword>
<name>A0A5J4YVR3_PORPP</name>
<dbReference type="InterPro" id="IPR004853">
    <property type="entry name" value="Sugar_P_trans_dom"/>
</dbReference>
<reference evidence="8" key="1">
    <citation type="journal article" date="2019" name="Nat. Commun.">
        <title>Expansion of phycobilisome linker gene families in mesophilic red algae.</title>
        <authorList>
            <person name="Lee J."/>
            <person name="Kim D."/>
            <person name="Bhattacharya D."/>
            <person name="Yoon H.S."/>
        </authorList>
    </citation>
    <scope>NUCLEOTIDE SEQUENCE [LARGE SCALE GENOMIC DNA]</scope>
    <source>
        <strain evidence="8">CCMP 1328</strain>
    </source>
</reference>
<evidence type="ECO:0000256" key="1">
    <source>
        <dbReference type="ARBA" id="ARBA00004141"/>
    </source>
</evidence>
<keyword evidence="4 5" id="KW-0472">Membrane</keyword>
<proteinExistence type="predicted"/>
<evidence type="ECO:0000256" key="2">
    <source>
        <dbReference type="ARBA" id="ARBA00022692"/>
    </source>
</evidence>
<keyword evidence="8" id="KW-1185">Reference proteome</keyword>
<evidence type="ECO:0000256" key="3">
    <source>
        <dbReference type="ARBA" id="ARBA00022989"/>
    </source>
</evidence>
<accession>A0A5J4YVR3</accession>
<comment type="caution">
    <text evidence="7">The sequence shown here is derived from an EMBL/GenBank/DDBJ whole genome shotgun (WGS) entry which is preliminary data.</text>
</comment>
<dbReference type="Pfam" id="PF03151">
    <property type="entry name" value="TPT"/>
    <property type="match status" value="1"/>
</dbReference>
<dbReference type="EMBL" id="VRMN01000004">
    <property type="protein sequence ID" value="KAA8494823.1"/>
    <property type="molecule type" value="Genomic_DNA"/>
</dbReference>
<feature type="transmembrane region" description="Helical" evidence="5">
    <location>
        <begin position="173"/>
        <end position="197"/>
    </location>
</feature>
<dbReference type="GO" id="GO:0016020">
    <property type="term" value="C:membrane"/>
    <property type="evidence" value="ECO:0007669"/>
    <property type="project" value="UniProtKB-SubCell"/>
</dbReference>
<dbReference type="SUPFAM" id="SSF103481">
    <property type="entry name" value="Multidrug resistance efflux transporter EmrE"/>
    <property type="match status" value="1"/>
</dbReference>
<dbReference type="AlphaFoldDB" id="A0A5J4YVR3"/>
<comment type="subcellular location">
    <subcellularLocation>
        <location evidence="1">Membrane</location>
        <topology evidence="1">Multi-pass membrane protein</topology>
    </subcellularLocation>
</comment>
<sequence>MSSGWDTEHGIVSESSIESRQLLHHEYEQDASFVGEKERAHENVSSGARDATLRHDRDVREDQMEGGLLAVGVCLWYLFSVVSQIMLKKSLLVLESMPLFVTLAMLVTGLPYNLVLWVSGARSVPKVPLLILLEIMPMALAHAAGTIGLVFSMASVSVAFTHIVKSLEPVFNALFGLVLADVNFSWPVYLAIVPVVMGVSICSISDASYSHFGLVSAMVSNVGYSYRNVRSKIFLHREDVSALSLDAVNLFAVIQALSACCVLPLVLLFEMPQSLEQGFWTRLLETNSSRFALRDLALAGICFHLYYEAAFKVLKYLHPLSHSIINTLKRVFVIGASIVVFHTSMNPLNGLGCVVALLGAGLYQYAVYRTSKS</sequence>
<feature type="transmembrane region" description="Helical" evidence="5">
    <location>
        <begin position="209"/>
        <end position="226"/>
    </location>
</feature>
<evidence type="ECO:0000259" key="6">
    <source>
        <dbReference type="Pfam" id="PF03151"/>
    </source>
</evidence>
<evidence type="ECO:0000313" key="8">
    <source>
        <dbReference type="Proteomes" id="UP000324585"/>
    </source>
</evidence>
<dbReference type="InterPro" id="IPR050186">
    <property type="entry name" value="TPT_transporter"/>
</dbReference>
<dbReference type="Proteomes" id="UP000324585">
    <property type="component" value="Unassembled WGS sequence"/>
</dbReference>
<feature type="transmembrane region" description="Helical" evidence="5">
    <location>
        <begin position="139"/>
        <end position="161"/>
    </location>
</feature>
<keyword evidence="2 5" id="KW-0812">Transmembrane</keyword>
<dbReference type="OrthoDB" id="6418713at2759"/>
<evidence type="ECO:0000256" key="4">
    <source>
        <dbReference type="ARBA" id="ARBA00023136"/>
    </source>
</evidence>
<organism evidence="7 8">
    <name type="scientific">Porphyridium purpureum</name>
    <name type="common">Red alga</name>
    <name type="synonym">Porphyridium cruentum</name>
    <dbReference type="NCBI Taxonomy" id="35688"/>
    <lineage>
        <taxon>Eukaryota</taxon>
        <taxon>Rhodophyta</taxon>
        <taxon>Bangiophyceae</taxon>
        <taxon>Porphyridiales</taxon>
        <taxon>Porphyridiaceae</taxon>
        <taxon>Porphyridium</taxon>
    </lineage>
</organism>
<feature type="transmembrane region" description="Helical" evidence="5">
    <location>
        <begin position="247"/>
        <end position="271"/>
    </location>
</feature>
<gene>
    <name evidence="7" type="ORF">FVE85_3064</name>
</gene>
<dbReference type="InterPro" id="IPR037185">
    <property type="entry name" value="EmrE-like"/>
</dbReference>
<feature type="transmembrane region" description="Helical" evidence="5">
    <location>
        <begin position="323"/>
        <end position="342"/>
    </location>
</feature>
<evidence type="ECO:0000256" key="5">
    <source>
        <dbReference type="SAM" id="Phobius"/>
    </source>
</evidence>
<evidence type="ECO:0000313" key="7">
    <source>
        <dbReference type="EMBL" id="KAA8494823.1"/>
    </source>
</evidence>
<dbReference type="PANTHER" id="PTHR11132">
    <property type="entry name" value="SOLUTE CARRIER FAMILY 35"/>
    <property type="match status" value="1"/>
</dbReference>
<protein>
    <submittedName>
        <fullName evidence="7">Triose phosphate/phosphate translocator TPT, chloroplastic</fullName>
    </submittedName>
</protein>
<feature type="transmembrane region" description="Helical" evidence="5">
    <location>
        <begin position="99"/>
        <end position="119"/>
    </location>
</feature>
<feature type="domain" description="Sugar phosphate transporter" evidence="6">
    <location>
        <begin position="71"/>
        <end position="363"/>
    </location>
</feature>
<feature type="transmembrane region" description="Helical" evidence="5">
    <location>
        <begin position="348"/>
        <end position="368"/>
    </location>
</feature>
<feature type="transmembrane region" description="Helical" evidence="5">
    <location>
        <begin position="67"/>
        <end position="87"/>
    </location>
</feature>